<dbReference type="AlphaFoldDB" id="A0A9W6KS64"/>
<reference evidence="2" key="2">
    <citation type="submission" date="2023-01" db="EMBL/GenBank/DDBJ databases">
        <authorList>
            <person name="Sun Q."/>
            <person name="Evtushenko L."/>
        </authorList>
    </citation>
    <scope>NUCLEOTIDE SEQUENCE</scope>
    <source>
        <strain evidence="2">VKM Ac-1321</strain>
    </source>
</reference>
<dbReference type="InterPro" id="IPR015943">
    <property type="entry name" value="WD40/YVTN_repeat-like_dom_sf"/>
</dbReference>
<dbReference type="InterPro" id="IPR002372">
    <property type="entry name" value="PQQ_rpt_dom"/>
</dbReference>
<proteinExistence type="predicted"/>
<dbReference type="EMBL" id="BSFP01000075">
    <property type="protein sequence ID" value="GLL06638.1"/>
    <property type="molecule type" value="Genomic_DNA"/>
</dbReference>
<sequence>MRVSGPELATGSVAGLIELGDTTEAWAPPPAPIPARQLLALVVAVLTTLAAVALAADGPGLAPPVFTLPDRVIDATVGGGRLFVTRYEPDTAGRFEARTMGGRLLWTRPRAQESERLLFAYDGVAVVVAFDGGGSAAPYSVTALDADSGAELWHRDTAIVNGYADGRLVLRDVGAEDGWRGDQPVRLEALEARTGASAWTATLAPGSMLSWPGDGYAITSIDELTLDGNVQRHDPATGAVTFAQRLAGFDREAATDFSIYGGEAVVGRPGSRSADVYSLASGRLVWQYETALDWGLFACGAMRWCTASGEGIRAFDAATGRAAWGIGEYNDVFGLSGDRLVLGSLGNTASIAHRTVVVTVDARTGAILDRLDDWVGTFGGVGDEFLMSHTDSGQWVGVVGLYNAHTGAMRIVGRGRIGPAPHCQRSEGAVVCIGNGLNVWRLP</sequence>
<dbReference type="Proteomes" id="UP001143480">
    <property type="component" value="Unassembled WGS sequence"/>
</dbReference>
<protein>
    <recommendedName>
        <fullName evidence="1">Pyrrolo-quinoline quinone repeat domain-containing protein</fullName>
    </recommendedName>
</protein>
<dbReference type="InterPro" id="IPR011047">
    <property type="entry name" value="Quinoprotein_ADH-like_sf"/>
</dbReference>
<feature type="domain" description="Pyrrolo-quinoline quinone repeat" evidence="1">
    <location>
        <begin position="189"/>
        <end position="369"/>
    </location>
</feature>
<evidence type="ECO:0000313" key="3">
    <source>
        <dbReference type="Proteomes" id="UP001143480"/>
    </source>
</evidence>
<dbReference type="SUPFAM" id="SSF50998">
    <property type="entry name" value="Quinoprotein alcohol dehydrogenase-like"/>
    <property type="match status" value="1"/>
</dbReference>
<organism evidence="2 3">
    <name type="scientific">Dactylosporangium matsuzakiense</name>
    <dbReference type="NCBI Taxonomy" id="53360"/>
    <lineage>
        <taxon>Bacteria</taxon>
        <taxon>Bacillati</taxon>
        <taxon>Actinomycetota</taxon>
        <taxon>Actinomycetes</taxon>
        <taxon>Micromonosporales</taxon>
        <taxon>Micromonosporaceae</taxon>
        <taxon>Dactylosporangium</taxon>
    </lineage>
</organism>
<name>A0A9W6KS64_9ACTN</name>
<keyword evidence="3" id="KW-1185">Reference proteome</keyword>
<evidence type="ECO:0000259" key="1">
    <source>
        <dbReference type="Pfam" id="PF13360"/>
    </source>
</evidence>
<gene>
    <name evidence="2" type="ORF">GCM10017581_083880</name>
</gene>
<comment type="caution">
    <text evidence="2">The sequence shown here is derived from an EMBL/GenBank/DDBJ whole genome shotgun (WGS) entry which is preliminary data.</text>
</comment>
<evidence type="ECO:0000313" key="2">
    <source>
        <dbReference type="EMBL" id="GLL06638.1"/>
    </source>
</evidence>
<dbReference type="Gene3D" id="2.130.10.10">
    <property type="entry name" value="YVTN repeat-like/Quinoprotein amine dehydrogenase"/>
    <property type="match status" value="1"/>
</dbReference>
<accession>A0A9W6KS64</accession>
<reference evidence="2" key="1">
    <citation type="journal article" date="2014" name="Int. J. Syst. Evol. Microbiol.">
        <title>Complete genome sequence of Corynebacterium casei LMG S-19264T (=DSM 44701T), isolated from a smear-ripened cheese.</title>
        <authorList>
            <consortium name="US DOE Joint Genome Institute (JGI-PGF)"/>
            <person name="Walter F."/>
            <person name="Albersmeier A."/>
            <person name="Kalinowski J."/>
            <person name="Ruckert C."/>
        </authorList>
    </citation>
    <scope>NUCLEOTIDE SEQUENCE</scope>
    <source>
        <strain evidence="2">VKM Ac-1321</strain>
    </source>
</reference>
<dbReference type="Pfam" id="PF13360">
    <property type="entry name" value="PQQ_2"/>
    <property type="match status" value="1"/>
</dbReference>